<dbReference type="InterPro" id="IPR028094">
    <property type="entry name" value="RTC4_C"/>
</dbReference>
<feature type="compositionally biased region" description="Low complexity" evidence="8">
    <location>
        <begin position="290"/>
        <end position="302"/>
    </location>
</feature>
<comment type="similarity">
    <text evidence="4">Belongs to the RTC4 family.</text>
</comment>
<evidence type="ECO:0000256" key="5">
    <source>
        <dbReference type="ARBA" id="ARBA00015162"/>
    </source>
</evidence>
<keyword evidence="11" id="KW-1185">Reference proteome</keyword>
<feature type="region of interest" description="Disordered" evidence="8">
    <location>
        <begin position="211"/>
        <end position="318"/>
    </location>
</feature>
<protein>
    <recommendedName>
        <fullName evidence="5">Restriction of telomere capping protein 4</fullName>
    </recommendedName>
</protein>
<evidence type="ECO:0000256" key="8">
    <source>
        <dbReference type="SAM" id="MobiDB-lite"/>
    </source>
</evidence>
<evidence type="ECO:0000256" key="3">
    <source>
        <dbReference type="ARBA" id="ARBA00004496"/>
    </source>
</evidence>
<comment type="caution">
    <text evidence="10">The sequence shown here is derived from an EMBL/GenBank/DDBJ whole genome shotgun (WGS) entry which is preliminary data.</text>
</comment>
<evidence type="ECO:0000313" key="11">
    <source>
        <dbReference type="Proteomes" id="UP000756921"/>
    </source>
</evidence>
<feature type="compositionally biased region" description="Polar residues" evidence="8">
    <location>
        <begin position="90"/>
        <end position="99"/>
    </location>
</feature>
<proteinExistence type="inferred from homology"/>
<evidence type="ECO:0000256" key="1">
    <source>
        <dbReference type="ARBA" id="ARBA00002738"/>
    </source>
</evidence>
<evidence type="ECO:0000259" key="9">
    <source>
        <dbReference type="SMART" id="SM01312"/>
    </source>
</evidence>
<dbReference type="InterPro" id="IPR039024">
    <property type="entry name" value="RTC4"/>
</dbReference>
<feature type="region of interest" description="Disordered" evidence="8">
    <location>
        <begin position="523"/>
        <end position="567"/>
    </location>
</feature>
<evidence type="ECO:0000313" key="10">
    <source>
        <dbReference type="EMBL" id="KAF9735754.1"/>
    </source>
</evidence>
<dbReference type="Proteomes" id="UP000756921">
    <property type="component" value="Unassembled WGS sequence"/>
</dbReference>
<name>A0A9P6GKD7_9PLEO</name>
<dbReference type="OrthoDB" id="128308at2759"/>
<evidence type="ECO:0000256" key="2">
    <source>
        <dbReference type="ARBA" id="ARBA00004123"/>
    </source>
</evidence>
<organism evidence="10 11">
    <name type="scientific">Paraphaeosphaeria minitans</name>
    <dbReference type="NCBI Taxonomy" id="565426"/>
    <lineage>
        <taxon>Eukaryota</taxon>
        <taxon>Fungi</taxon>
        <taxon>Dikarya</taxon>
        <taxon>Ascomycota</taxon>
        <taxon>Pezizomycotina</taxon>
        <taxon>Dothideomycetes</taxon>
        <taxon>Pleosporomycetidae</taxon>
        <taxon>Pleosporales</taxon>
        <taxon>Massarineae</taxon>
        <taxon>Didymosphaeriaceae</taxon>
        <taxon>Paraphaeosphaeria</taxon>
    </lineage>
</organism>
<feature type="compositionally biased region" description="Basic and acidic residues" evidence="8">
    <location>
        <begin position="21"/>
        <end position="39"/>
    </location>
</feature>
<feature type="region of interest" description="Disordered" evidence="8">
    <location>
        <begin position="1"/>
        <end position="143"/>
    </location>
</feature>
<keyword evidence="6" id="KW-0963">Cytoplasm</keyword>
<dbReference type="PANTHER" id="PTHR41391">
    <property type="entry name" value="RESTRICTION OF TELOMERE CAPPING PROTEIN 4"/>
    <property type="match status" value="1"/>
</dbReference>
<dbReference type="PANTHER" id="PTHR41391:SF1">
    <property type="entry name" value="RESTRICTION OF TELOMERE CAPPING PROTEIN 4"/>
    <property type="match status" value="1"/>
</dbReference>
<dbReference type="EMBL" id="WJXW01000005">
    <property type="protein sequence ID" value="KAF9735754.1"/>
    <property type="molecule type" value="Genomic_DNA"/>
</dbReference>
<feature type="compositionally biased region" description="Acidic residues" evidence="8">
    <location>
        <begin position="536"/>
        <end position="567"/>
    </location>
</feature>
<feature type="domain" description="Restriction of telomere capping protein 4 C-terminal" evidence="9">
    <location>
        <begin position="397"/>
        <end position="536"/>
    </location>
</feature>
<evidence type="ECO:0000256" key="6">
    <source>
        <dbReference type="ARBA" id="ARBA00022490"/>
    </source>
</evidence>
<comment type="function">
    <text evidence="1">May be involved in a process influencing telomere capping.</text>
</comment>
<dbReference type="SMART" id="SM01312">
    <property type="entry name" value="RTC4"/>
    <property type="match status" value="1"/>
</dbReference>
<accession>A0A9P6GKD7</accession>
<dbReference type="GO" id="GO:0005634">
    <property type="term" value="C:nucleus"/>
    <property type="evidence" value="ECO:0007669"/>
    <property type="project" value="UniProtKB-SubCell"/>
</dbReference>
<dbReference type="Pfam" id="PF14474">
    <property type="entry name" value="RTC4"/>
    <property type="match status" value="1"/>
</dbReference>
<sequence length="567" mass="61882">MPILSRFNAPKLLRSVNNRPHASEDDHEDAPRKANREGRSGPQTKSDADVDMDVLANPISSSDGEEGAVGRPPPPPPSTSRRRNEALPTASVSQGSNASAWKGKRGKGKGKAMRAPQRGTFRAGIEHKDSLGEEKENSQEAGEEMDTVYFGMGDTPKKKVKTKNVHAAPVGFNKKLFGKSKPSNAFSIPKTRDVKHIDNLDNALSNIIDDHEKYVEVSDDDDLSPPPKKRRRTIQRLPPGYGISSNPTAKDSQTSVFSSPLTPKKRARTIQRLPPGYATSSNPTTKDSQTSAPSSPLTSVSSHLGDDDHTSAHTIAFSPKPVPDSKCALCQDPVDASEQRDFWAAHPTHTVRDQMLFCKAHKRSKAQRAYTARGFPAIDWAVLPSRICRLHDDLVAILRNETPKESVYRQIHAKRLGSGKAAALPSKRRGRKDASEVMEKGLKERIDATSSSTGYYGPRGKRVMMDVITSDLSDEIRQVAPKDPVVGRSGFAMFLQAVLVPECAVLLVMQDLGVGWEGAREVVEGSGGVGEKVNEEVEDEVEGSEDDGAEEEDRESEHDEDDGKGEY</sequence>
<feature type="compositionally biased region" description="Basic and acidic residues" evidence="8">
    <location>
        <begin position="124"/>
        <end position="138"/>
    </location>
</feature>
<comment type="subcellular location">
    <subcellularLocation>
        <location evidence="3">Cytoplasm</location>
    </subcellularLocation>
    <subcellularLocation>
        <location evidence="2">Nucleus</location>
    </subcellularLocation>
</comment>
<feature type="compositionally biased region" description="Polar residues" evidence="8">
    <location>
        <begin position="243"/>
        <end position="261"/>
    </location>
</feature>
<reference evidence="10" key="1">
    <citation type="journal article" date="2020" name="Mol. Plant Microbe Interact.">
        <title>Genome Sequence of the Biocontrol Agent Coniothyrium minitans strain Conio (IMI 134523).</title>
        <authorList>
            <person name="Patel D."/>
            <person name="Shittu T.A."/>
            <person name="Baroncelli R."/>
            <person name="Muthumeenakshi S."/>
            <person name="Osborne T.H."/>
            <person name="Janganan T.K."/>
            <person name="Sreenivasaprasad S."/>
        </authorList>
    </citation>
    <scope>NUCLEOTIDE SEQUENCE</scope>
    <source>
        <strain evidence="10">Conio</strain>
    </source>
</reference>
<feature type="compositionally biased region" description="Basic residues" evidence="8">
    <location>
        <begin position="102"/>
        <end position="112"/>
    </location>
</feature>
<dbReference type="AlphaFoldDB" id="A0A9P6GKD7"/>
<evidence type="ECO:0000256" key="4">
    <source>
        <dbReference type="ARBA" id="ARBA00009461"/>
    </source>
</evidence>
<gene>
    <name evidence="10" type="ORF">PMIN01_05669</name>
</gene>
<keyword evidence="7" id="KW-0539">Nucleus</keyword>
<evidence type="ECO:0000256" key="7">
    <source>
        <dbReference type="ARBA" id="ARBA00023242"/>
    </source>
</evidence>
<dbReference type="GO" id="GO:0005737">
    <property type="term" value="C:cytoplasm"/>
    <property type="evidence" value="ECO:0007669"/>
    <property type="project" value="UniProtKB-SubCell"/>
</dbReference>
<feature type="compositionally biased region" description="Polar residues" evidence="8">
    <location>
        <begin position="278"/>
        <end position="289"/>
    </location>
</feature>